<dbReference type="InParanoid" id="A0A1S3CDV9"/>
<dbReference type="InterPro" id="IPR025977">
    <property type="entry name" value="Cnd3_C"/>
</dbReference>
<dbReference type="PANTHER" id="PTHR14418:SF5">
    <property type="entry name" value="CONDENSIN COMPLEX SUBUNIT 3"/>
    <property type="match status" value="1"/>
</dbReference>
<feature type="region of interest" description="Disordered" evidence="8">
    <location>
        <begin position="951"/>
        <end position="1049"/>
    </location>
</feature>
<name>A0A1S3CDV9_CUCME</name>
<protein>
    <submittedName>
        <fullName evidence="12">Condensin complex subunit 3</fullName>
    </submittedName>
</protein>
<feature type="compositionally biased region" description="Acidic residues" evidence="8">
    <location>
        <begin position="1021"/>
        <end position="1049"/>
    </location>
</feature>
<dbReference type="Pfam" id="PF12719">
    <property type="entry name" value="Cnd3"/>
    <property type="match status" value="1"/>
</dbReference>
<accession>A0A1S3CDV9</accession>
<comment type="similarity">
    <text evidence="2">Belongs to the CND3 (condensin subunit 3) family.</text>
</comment>
<dbReference type="GeneID" id="103499307"/>
<feature type="compositionally biased region" description="Polar residues" evidence="8">
    <location>
        <begin position="975"/>
        <end position="989"/>
    </location>
</feature>
<sequence>MGVSKRESAMAEEALASQDLLPQKIAKILDEARSSNATHNRKLKELSALRFKSKSPFDFLTAFSKTLTPLFNFHRRTSSVERLIRFISLFSTSRDPNFASHADEFLEEFLKFLLVASCAANKSARFRACQIVSEIIMRLPDDAEVSSDFWDKVIDHMKVRVQDKVPLVRMFAVRALSRFANDSENGDILNLFLEMIPMEQNAEVRKTILLSLPPSNVTLQVIIDCTLDVSESVRKAAYCVLANKFPLQSLSIKQRTTILQRGLTDRSQAVSKECLKLMTDEWLNNCCHGNPIELLEYLDVETYERVGESVMGALLGASLLKLHDNASIQHYILTSSSATEGDSPHCSPTIQLMEPEVSLYWRTICKHILTEAHAKGSDAAASMGAEAAVYAAEASEKNDLLEKILPATISDYVGLVKAHINAGSSYRFASRQLLLLGTMLDFSDNANRKIAGAFLQEVLHISPDHELDDDGNLVVHGDGINLGGDRDWAIAVSGLVKKVHAAAGEFEEIVLEVIEELARPCRERTANCVQWMHCLAVTSLLLENAKSLNFINGNISGPAQLLESILLPGAKHVHLDVQRISIRCLGLYGLLNKRPNEKILKQLRHSFIKGLPPINIMACKALFDLVLWHGPQVVDKALGQDHILQSSFDKTSFSSINLSEADEDWTMGSLDLLYAGFDNDEKYSSSATNEIESVQTIVTEGFAKILLLSENYPSIPASLHPPLLSKLVNIYFSSEKDLERLKQCLSVFFEHYPSLTVSHKRWISESFLPVMRSMWPGMNGNVGGSAAEVANMRKRAVQASRFMLQMMQAPLYANDTETKEEDGCMGNQEVAGTIGEPPLECSEEGLAIQIATEVASFRGKKTPAQKSYVSALCRVLVLLHFRPSEQGAIRVMRRLLCYVVDTASWDKDLVKDLKRMGEHLSAIDKQPDLEVTQEQADLILDQLKREFNFDAEIPPQTPVPCSTKPTRSRRRVKPESSSSDEAMSPTSVPNIVGTIGTRSQRASKTVALTRIMNSALKTNDVVDEEDGCEDSDDDDDEDDEDSDSDVTEN</sequence>
<evidence type="ECO:0000256" key="2">
    <source>
        <dbReference type="ARBA" id="ARBA00006533"/>
    </source>
</evidence>
<dbReference type="AlphaFoldDB" id="A0A1S3CDV9"/>
<dbReference type="EnsemblPlants" id="MELO3C022831.2.1">
    <property type="protein sequence ID" value="MELO3C022831.2.1"/>
    <property type="gene ID" value="MELO3C022831.2"/>
</dbReference>
<dbReference type="Gramene" id="MELO3C022831.2.1">
    <property type="protein sequence ID" value="MELO3C022831.2.1"/>
    <property type="gene ID" value="MELO3C022831.2"/>
</dbReference>
<keyword evidence="3" id="KW-0158">Chromosome</keyword>
<evidence type="ECO:0000256" key="7">
    <source>
        <dbReference type="ARBA" id="ARBA00023306"/>
    </source>
</evidence>
<dbReference type="SUPFAM" id="SSF48371">
    <property type="entry name" value="ARM repeat"/>
    <property type="match status" value="1"/>
</dbReference>
<evidence type="ECO:0000256" key="3">
    <source>
        <dbReference type="ARBA" id="ARBA00022454"/>
    </source>
</evidence>
<evidence type="ECO:0000259" key="9">
    <source>
        <dbReference type="Pfam" id="PF12719"/>
    </source>
</evidence>
<dbReference type="GO" id="GO:0000796">
    <property type="term" value="C:condensin complex"/>
    <property type="evidence" value="ECO:0007669"/>
    <property type="project" value="InterPro"/>
</dbReference>
<evidence type="ECO:0000256" key="8">
    <source>
        <dbReference type="SAM" id="MobiDB-lite"/>
    </source>
</evidence>
<organism evidence="11 12">
    <name type="scientific">Cucumis melo</name>
    <name type="common">Muskmelon</name>
    <dbReference type="NCBI Taxonomy" id="3656"/>
    <lineage>
        <taxon>Eukaryota</taxon>
        <taxon>Viridiplantae</taxon>
        <taxon>Streptophyta</taxon>
        <taxon>Embryophyta</taxon>
        <taxon>Tracheophyta</taxon>
        <taxon>Spermatophyta</taxon>
        <taxon>Magnoliopsida</taxon>
        <taxon>eudicotyledons</taxon>
        <taxon>Gunneridae</taxon>
        <taxon>Pentapetalae</taxon>
        <taxon>rosids</taxon>
        <taxon>fabids</taxon>
        <taxon>Cucurbitales</taxon>
        <taxon>Cucurbitaceae</taxon>
        <taxon>Benincaseae</taxon>
        <taxon>Cucumis</taxon>
    </lineage>
</organism>
<evidence type="ECO:0000313" key="12">
    <source>
        <dbReference type="RefSeq" id="XP_008460507.1"/>
    </source>
</evidence>
<dbReference type="eggNOG" id="KOG2025">
    <property type="taxonomic scope" value="Eukaryota"/>
</dbReference>
<dbReference type="InterPro" id="IPR027165">
    <property type="entry name" value="CND3"/>
</dbReference>
<keyword evidence="11" id="KW-1185">Reference proteome</keyword>
<dbReference type="OrthoDB" id="27187at2759"/>
<dbReference type="SMR" id="A0A1S3CDV9"/>
<evidence type="ECO:0000256" key="1">
    <source>
        <dbReference type="ARBA" id="ARBA00004286"/>
    </source>
</evidence>
<dbReference type="InterPro" id="IPR016024">
    <property type="entry name" value="ARM-type_fold"/>
</dbReference>
<evidence type="ECO:0000256" key="5">
    <source>
        <dbReference type="ARBA" id="ARBA00022776"/>
    </source>
</evidence>
<evidence type="ECO:0000256" key="4">
    <source>
        <dbReference type="ARBA" id="ARBA00022618"/>
    </source>
</evidence>
<keyword evidence="6" id="KW-0226">DNA condensation</keyword>
<dbReference type="RefSeq" id="XP_008460507.1">
    <property type="nucleotide sequence ID" value="XM_008462285.2"/>
</dbReference>
<feature type="domain" description="Nuclear condensin complex subunit 3 C-terminal" evidence="9">
    <location>
        <begin position="533"/>
        <end position="881"/>
    </location>
</feature>
<reference evidence="10" key="1">
    <citation type="submission" date="2023-03" db="UniProtKB">
        <authorList>
            <consortium name="EnsemblPlants"/>
        </authorList>
    </citation>
    <scope>IDENTIFICATION</scope>
</reference>
<dbReference type="InterPro" id="IPR011989">
    <property type="entry name" value="ARM-like"/>
</dbReference>
<proteinExistence type="inferred from homology"/>
<dbReference type="KEGG" id="cmo:103499307"/>
<dbReference type="GO" id="GO:0000793">
    <property type="term" value="C:condensed chromosome"/>
    <property type="evidence" value="ECO:0007669"/>
    <property type="project" value="TreeGrafter"/>
</dbReference>
<dbReference type="GO" id="GO:0007076">
    <property type="term" value="P:mitotic chromosome condensation"/>
    <property type="evidence" value="ECO:0007669"/>
    <property type="project" value="InterPro"/>
</dbReference>
<reference evidence="12" key="2">
    <citation type="submission" date="2025-04" db="UniProtKB">
        <authorList>
            <consortium name="RefSeq"/>
        </authorList>
    </citation>
    <scope>IDENTIFICATION</scope>
</reference>
<dbReference type="Gene3D" id="1.25.10.10">
    <property type="entry name" value="Leucine-rich Repeat Variant"/>
    <property type="match status" value="1"/>
</dbReference>
<gene>
    <name evidence="12" type="primary">LOC103499307</name>
    <name evidence="10" type="synonym">103499307</name>
</gene>
<keyword evidence="7" id="KW-0131">Cell cycle</keyword>
<evidence type="ECO:0000256" key="6">
    <source>
        <dbReference type="ARBA" id="ARBA00023067"/>
    </source>
</evidence>
<dbReference type="PANTHER" id="PTHR14418">
    <property type="entry name" value="CONDENSIN COMPLEX SUBUNIT 3-RELATED"/>
    <property type="match status" value="1"/>
</dbReference>
<keyword evidence="5" id="KW-0498">Mitosis</keyword>
<evidence type="ECO:0000313" key="11">
    <source>
        <dbReference type="Proteomes" id="UP001652600"/>
    </source>
</evidence>
<dbReference type="GO" id="GO:0051301">
    <property type="term" value="P:cell division"/>
    <property type="evidence" value="ECO:0007669"/>
    <property type="project" value="UniProtKB-KW"/>
</dbReference>
<comment type="subcellular location">
    <subcellularLocation>
        <location evidence="1">Chromosome</location>
    </subcellularLocation>
</comment>
<dbReference type="Proteomes" id="UP001652600">
    <property type="component" value="Chromosome 9"/>
</dbReference>
<evidence type="ECO:0000313" key="10">
    <source>
        <dbReference type="EnsemblPlants" id="MELO3C022831.2.1"/>
    </source>
</evidence>
<keyword evidence="4" id="KW-0132">Cell division</keyword>